<comment type="caution">
    <text evidence="4">The sequence shown here is derived from an EMBL/GenBank/DDBJ whole genome shotgun (WGS) entry which is preliminary data.</text>
</comment>
<accession>A0A7X6GYH9</accession>
<name>A0A7X6GYH9_9RHOB</name>
<evidence type="ECO:0000313" key="5">
    <source>
        <dbReference type="Proteomes" id="UP000526408"/>
    </source>
</evidence>
<keyword evidence="2 4" id="KW-0418">Kinase</keyword>
<dbReference type="GO" id="GO:0016301">
    <property type="term" value="F:kinase activity"/>
    <property type="evidence" value="ECO:0007669"/>
    <property type="project" value="UniProtKB-KW"/>
</dbReference>
<gene>
    <name evidence="4" type="ORF">HCU73_03360</name>
</gene>
<evidence type="ECO:0000259" key="3">
    <source>
        <dbReference type="Pfam" id="PF00294"/>
    </source>
</evidence>
<dbReference type="InterPro" id="IPR029056">
    <property type="entry name" value="Ribokinase-like"/>
</dbReference>
<dbReference type="AlphaFoldDB" id="A0A7X6GYH9"/>
<dbReference type="Proteomes" id="UP000526408">
    <property type="component" value="Unassembled WGS sequence"/>
</dbReference>
<feature type="domain" description="Carbohydrate kinase PfkB" evidence="3">
    <location>
        <begin position="164"/>
        <end position="321"/>
    </location>
</feature>
<organism evidence="4 5">
    <name type="scientific">Roseicyclus persicicus</name>
    <dbReference type="NCBI Taxonomy" id="2650661"/>
    <lineage>
        <taxon>Bacteria</taxon>
        <taxon>Pseudomonadati</taxon>
        <taxon>Pseudomonadota</taxon>
        <taxon>Alphaproteobacteria</taxon>
        <taxon>Rhodobacterales</taxon>
        <taxon>Roseobacteraceae</taxon>
        <taxon>Roseicyclus</taxon>
    </lineage>
</organism>
<proteinExistence type="predicted"/>
<dbReference type="PANTHER" id="PTHR10584:SF166">
    <property type="entry name" value="RIBOKINASE"/>
    <property type="match status" value="1"/>
</dbReference>
<protein>
    <submittedName>
        <fullName evidence="4">Carbohydrate kinase family protein</fullName>
    </submittedName>
</protein>
<sequence length="340" mass="35108">MAPELVTVGGLTVDNVISADGQVALAQAGGNGAYSAVGALMWAPGVGLVSCAVESYPRATIARLEQHGIDLGGVAWSDERLSSCNWFIYDADGHRDEGLSSPPDALAEAGFPTDRLTAAQIARWRDLLARREAPGEISYSDFRVRHPLTPSQVPEAWRHARGVHLAPSQPGVMLAMLDVFAPGGAVVTADPGWQLADYTLDEITPILARIDAFLPSEVELRALVPGAGIADALAAIAARCPGAVAVKLGPRGVLVWDRAAAAPVAVPPAPARTLDPTGAGDSFCGGFLAGLVETGDPLRAARHGAISAARIVECFGADGALPPDRAALRATLGEEVAECP</sequence>
<keyword evidence="1" id="KW-0808">Transferase</keyword>
<dbReference type="RefSeq" id="WP_168621971.1">
    <property type="nucleotide sequence ID" value="NZ_JAAZQQ010000001.1"/>
</dbReference>
<keyword evidence="5" id="KW-1185">Reference proteome</keyword>
<dbReference type="EMBL" id="JAAZQQ010000001">
    <property type="protein sequence ID" value="NKX43616.1"/>
    <property type="molecule type" value="Genomic_DNA"/>
</dbReference>
<evidence type="ECO:0000313" key="4">
    <source>
        <dbReference type="EMBL" id="NKX43616.1"/>
    </source>
</evidence>
<dbReference type="SUPFAM" id="SSF53613">
    <property type="entry name" value="Ribokinase-like"/>
    <property type="match status" value="1"/>
</dbReference>
<dbReference type="InterPro" id="IPR011611">
    <property type="entry name" value="PfkB_dom"/>
</dbReference>
<dbReference type="Pfam" id="PF00294">
    <property type="entry name" value="PfkB"/>
    <property type="match status" value="1"/>
</dbReference>
<evidence type="ECO:0000256" key="2">
    <source>
        <dbReference type="ARBA" id="ARBA00022777"/>
    </source>
</evidence>
<reference evidence="4 5" key="1">
    <citation type="submission" date="2020-04" db="EMBL/GenBank/DDBJ databases">
        <authorList>
            <person name="Yoon J."/>
        </authorList>
    </citation>
    <scope>NUCLEOTIDE SEQUENCE [LARGE SCALE GENOMIC DNA]</scope>
    <source>
        <strain evidence="4 5">KMU-115</strain>
    </source>
</reference>
<dbReference type="PROSITE" id="PS00584">
    <property type="entry name" value="PFKB_KINASES_2"/>
    <property type="match status" value="1"/>
</dbReference>
<dbReference type="InterPro" id="IPR002173">
    <property type="entry name" value="Carboh/pur_kinase_PfkB_CS"/>
</dbReference>
<evidence type="ECO:0000256" key="1">
    <source>
        <dbReference type="ARBA" id="ARBA00022679"/>
    </source>
</evidence>
<dbReference type="Gene3D" id="3.40.1190.20">
    <property type="match status" value="1"/>
</dbReference>
<dbReference type="PANTHER" id="PTHR10584">
    <property type="entry name" value="SUGAR KINASE"/>
    <property type="match status" value="1"/>
</dbReference>